<evidence type="ECO:0000313" key="2">
    <source>
        <dbReference type="Proteomes" id="UP000054874"/>
    </source>
</evidence>
<dbReference type="EMBL" id="LNAM01000202">
    <property type="protein sequence ID" value="KSV57742.1"/>
    <property type="molecule type" value="Genomic_DNA"/>
</dbReference>
<dbReference type="InterPro" id="IPR013078">
    <property type="entry name" value="His_Pase_superF_clade-1"/>
</dbReference>
<organism evidence="1 2">
    <name type="scientific">Acetivibrio ethanolgignens</name>
    <dbReference type="NCBI Taxonomy" id="290052"/>
    <lineage>
        <taxon>Bacteria</taxon>
        <taxon>Bacillati</taxon>
        <taxon>Bacillota</taxon>
        <taxon>Clostridia</taxon>
        <taxon>Eubacteriales</taxon>
        <taxon>Oscillospiraceae</taxon>
        <taxon>Acetivibrio</taxon>
    </lineage>
</organism>
<proteinExistence type="predicted"/>
<dbReference type="CDD" id="cd07067">
    <property type="entry name" value="HP_PGM_like"/>
    <property type="match status" value="1"/>
</dbReference>
<dbReference type="AlphaFoldDB" id="A0A0V8QBC5"/>
<reference evidence="1 2" key="1">
    <citation type="submission" date="2015-11" db="EMBL/GenBank/DDBJ databases">
        <title>Butyribacter intestini gen. nov., sp. nov., a butyric acid-producing bacterium of the family Lachnospiraceae isolated from the human faeces.</title>
        <authorList>
            <person name="Zou Y."/>
            <person name="Xue W."/>
            <person name="Luo G."/>
            <person name="Lv M."/>
        </authorList>
    </citation>
    <scope>NUCLEOTIDE SEQUENCE [LARGE SCALE GENOMIC DNA]</scope>
    <source>
        <strain evidence="1 2">ACET-33324</strain>
    </source>
</reference>
<dbReference type="RefSeq" id="WP_058354012.1">
    <property type="nucleotide sequence ID" value="NZ_CABMMD010000202.1"/>
</dbReference>
<dbReference type="PIRSF" id="PIRSF000709">
    <property type="entry name" value="6PFK_2-Ptase"/>
    <property type="match status" value="1"/>
</dbReference>
<dbReference type="Pfam" id="PF00300">
    <property type="entry name" value="His_Phos_1"/>
    <property type="match status" value="1"/>
</dbReference>
<dbReference type="InterPro" id="IPR029033">
    <property type="entry name" value="His_PPase_superfam"/>
</dbReference>
<name>A0A0V8QBC5_9FIRM</name>
<evidence type="ECO:0000313" key="1">
    <source>
        <dbReference type="EMBL" id="KSV57742.1"/>
    </source>
</evidence>
<keyword evidence="2" id="KW-1185">Reference proteome</keyword>
<dbReference type="SUPFAM" id="SSF53254">
    <property type="entry name" value="Phosphoglycerate mutase-like"/>
    <property type="match status" value="1"/>
</dbReference>
<evidence type="ECO:0008006" key="3">
    <source>
        <dbReference type="Google" id="ProtNLM"/>
    </source>
</evidence>
<dbReference type="Gene3D" id="3.40.50.1240">
    <property type="entry name" value="Phosphoglycerate mutase-like"/>
    <property type="match status" value="1"/>
</dbReference>
<sequence>MKKMTTVYFVRHAEPNYNNHDDMSRELSNKGLQDRKLVTKFLLDKHIDVVLSSPYKRAIDTVADFAETVYLEIEMEKILL</sequence>
<accession>A0A0V8QBC5</accession>
<protein>
    <recommendedName>
        <fullName evidence="3">Phosphoglycerate mutase</fullName>
    </recommendedName>
</protein>
<gene>
    <name evidence="1" type="ORF">ASU35_15285</name>
</gene>
<dbReference type="STRING" id="290052.ASU35_15285"/>
<dbReference type="Proteomes" id="UP000054874">
    <property type="component" value="Unassembled WGS sequence"/>
</dbReference>
<comment type="caution">
    <text evidence="1">The sequence shown here is derived from an EMBL/GenBank/DDBJ whole genome shotgun (WGS) entry which is preliminary data.</text>
</comment>